<reference evidence="3 4" key="1">
    <citation type="journal article" date="2016" name="Nat. Commun.">
        <title>Thousands of microbial genomes shed light on interconnected biogeochemical processes in an aquifer system.</title>
        <authorList>
            <person name="Anantharaman K."/>
            <person name="Brown C.T."/>
            <person name="Hug L.A."/>
            <person name="Sharon I."/>
            <person name="Castelle C.J."/>
            <person name="Probst A.J."/>
            <person name="Thomas B.C."/>
            <person name="Singh A."/>
            <person name="Wilkins M.J."/>
            <person name="Karaoz U."/>
            <person name="Brodie E.L."/>
            <person name="Williams K.H."/>
            <person name="Hubbard S.S."/>
            <person name="Banfield J.F."/>
        </authorList>
    </citation>
    <scope>NUCLEOTIDE SEQUENCE [LARGE SCALE GENOMIC DNA]</scope>
</reference>
<protein>
    <submittedName>
        <fullName evidence="3">Type IV pili twitching motility protein PilT</fullName>
    </submittedName>
</protein>
<dbReference type="STRING" id="1797197.A2Y75_08995"/>
<proteinExistence type="inferred from homology"/>
<dbReference type="NCBIfam" id="TIGR01420">
    <property type="entry name" value="pilT_fam"/>
    <property type="match status" value="1"/>
</dbReference>
<gene>
    <name evidence="3" type="ORF">A2Y75_08995</name>
</gene>
<dbReference type="GO" id="GO:0016887">
    <property type="term" value="F:ATP hydrolysis activity"/>
    <property type="evidence" value="ECO:0007669"/>
    <property type="project" value="InterPro"/>
</dbReference>
<dbReference type="EMBL" id="MELK01000053">
    <property type="protein sequence ID" value="OFW55457.1"/>
    <property type="molecule type" value="Genomic_DNA"/>
</dbReference>
<name>A0A1F2WF37_9ACTN</name>
<evidence type="ECO:0000259" key="2">
    <source>
        <dbReference type="Pfam" id="PF00437"/>
    </source>
</evidence>
<feature type="domain" description="Bacterial type II secretion system protein E" evidence="2">
    <location>
        <begin position="3"/>
        <end position="277"/>
    </location>
</feature>
<dbReference type="Gene3D" id="3.40.50.300">
    <property type="entry name" value="P-loop containing nucleotide triphosphate hydrolases"/>
    <property type="match status" value="1"/>
</dbReference>
<organism evidence="3 4">
    <name type="scientific">Candidatus Solincola sediminis</name>
    <dbReference type="NCBI Taxonomy" id="1797199"/>
    <lineage>
        <taxon>Bacteria</taxon>
        <taxon>Bacillati</taxon>
        <taxon>Actinomycetota</taxon>
        <taxon>Candidatus Geothermincolia</taxon>
        <taxon>Candidatus Geothermincolales</taxon>
        <taxon>Candidatus Geothermincolaceae</taxon>
        <taxon>Candidatus Solincola</taxon>
    </lineage>
</organism>
<comment type="caution">
    <text evidence="3">The sequence shown here is derived from an EMBL/GenBank/DDBJ whole genome shotgun (WGS) entry which is preliminary data.</text>
</comment>
<accession>A0A1F2WF37</accession>
<dbReference type="GO" id="GO:0005524">
    <property type="term" value="F:ATP binding"/>
    <property type="evidence" value="ECO:0007669"/>
    <property type="project" value="InterPro"/>
</dbReference>
<dbReference type="InterPro" id="IPR001482">
    <property type="entry name" value="T2SS/T4SS_dom"/>
</dbReference>
<comment type="similarity">
    <text evidence="1">Belongs to the GSP E family.</text>
</comment>
<dbReference type="CDD" id="cd01131">
    <property type="entry name" value="PilT"/>
    <property type="match status" value="1"/>
</dbReference>
<dbReference type="InterPro" id="IPR027417">
    <property type="entry name" value="P-loop_NTPase"/>
</dbReference>
<sequence length="365" mass="40665">MDIQNLLQYMVDKQASDLHIKAGGPPYFRVDGQLIKPDFPRLSPTDTVEAAYALMNEKQAKKFAERNEVDFAYSIAGLGRFRANIFKQRGTVGIAIRRVLTTAVPSFEELGLPPVLRRLSQERRGLILVTGPAGSGKTTTLAAMIDYINSNDQMNIITIEDPIEVLHVDKKSIVNQREIGSDTEGYDEALKYVTRQDPDVILIGEMRDPETVTAAMSVAMTGHLVLSTFHTIDTTETVNRIIDFFPPQQQKQIRLTLASVLKGIVSQRLLPLKDHSGRVPAVEVLIMTGRMAEALINEEPTTVMREIVSEGEFYGMQTFDQSLVDLYRYGLCDYKEAVSASTSPHDFSLAVKQLGLEVEEDLLSK</sequence>
<dbReference type="InterPro" id="IPR006321">
    <property type="entry name" value="PilT/PilU"/>
</dbReference>
<evidence type="ECO:0000313" key="4">
    <source>
        <dbReference type="Proteomes" id="UP000177876"/>
    </source>
</evidence>
<evidence type="ECO:0000256" key="1">
    <source>
        <dbReference type="ARBA" id="ARBA00006611"/>
    </source>
</evidence>
<evidence type="ECO:0000313" key="3">
    <source>
        <dbReference type="EMBL" id="OFW55457.1"/>
    </source>
</evidence>
<dbReference type="PANTHER" id="PTHR30486:SF12">
    <property type="entry name" value="TYPE IV PILUS ATPASE PILU"/>
    <property type="match status" value="1"/>
</dbReference>
<dbReference type="Proteomes" id="UP000177876">
    <property type="component" value="Unassembled WGS sequence"/>
</dbReference>
<dbReference type="InterPro" id="IPR050921">
    <property type="entry name" value="T4SS_GSP_E_ATPase"/>
</dbReference>
<dbReference type="Gene3D" id="3.30.450.90">
    <property type="match status" value="1"/>
</dbReference>
<dbReference type="Pfam" id="PF00437">
    <property type="entry name" value="T2SSE"/>
    <property type="match status" value="1"/>
</dbReference>
<dbReference type="SUPFAM" id="SSF52540">
    <property type="entry name" value="P-loop containing nucleoside triphosphate hydrolases"/>
    <property type="match status" value="1"/>
</dbReference>
<dbReference type="PANTHER" id="PTHR30486">
    <property type="entry name" value="TWITCHING MOTILITY PROTEIN PILT"/>
    <property type="match status" value="1"/>
</dbReference>
<dbReference type="AlphaFoldDB" id="A0A1F2WF37"/>